<keyword evidence="3" id="KW-1185">Reference proteome</keyword>
<evidence type="ECO:0000259" key="1">
    <source>
        <dbReference type="Pfam" id="PF12010"/>
    </source>
</evidence>
<organism evidence="2 3">
    <name type="scientific">Anaerocolumna aminovalerica</name>
    <dbReference type="NCBI Taxonomy" id="1527"/>
    <lineage>
        <taxon>Bacteria</taxon>
        <taxon>Bacillati</taxon>
        <taxon>Bacillota</taxon>
        <taxon>Clostridia</taxon>
        <taxon>Lachnospirales</taxon>
        <taxon>Lachnospiraceae</taxon>
        <taxon>Anaerocolumna</taxon>
    </lineage>
</organism>
<dbReference type="Proteomes" id="UP000198806">
    <property type="component" value="Unassembled WGS sequence"/>
</dbReference>
<sequence length="282" mass="32288">MDKIQDPVGIEYEDDTLTVKNVFETEKMKSTLQTMRKYYLAGYINRDAATASDDKSVKRFVTKGDGQPYAELIWGKDLGYEVVTSPIMDTQVTNVSARGAMTAINKNSEHPEKAMALLNLINTDEYLRNLLNYGIEGVHYEKENATDEEVEACKGKDYIYDVKLKYNEEKRKDYSVPYWVQGGLFNTYVMVNEPLDKWAVFKEFNDASKEAPSFGFDFNLDPVSTQVAGFRNVLDEFGKSLYTGSVDPDEYLPQLNKKLEATGIQDVIDEMQRQIDEWKKTK</sequence>
<dbReference type="EMBL" id="FOWD01000001">
    <property type="protein sequence ID" value="SFN77640.1"/>
    <property type="molecule type" value="Genomic_DNA"/>
</dbReference>
<reference evidence="2 3" key="1">
    <citation type="submission" date="2016-10" db="EMBL/GenBank/DDBJ databases">
        <authorList>
            <person name="de Groot N.N."/>
        </authorList>
    </citation>
    <scope>NUCLEOTIDE SEQUENCE [LARGE SCALE GENOMIC DNA]</scope>
    <source>
        <strain evidence="2 3">DSM 1283</strain>
    </source>
</reference>
<dbReference type="RefSeq" id="WP_330392266.1">
    <property type="nucleotide sequence ID" value="NZ_BAABFM010000003.1"/>
</dbReference>
<evidence type="ECO:0000313" key="3">
    <source>
        <dbReference type="Proteomes" id="UP000198806"/>
    </source>
</evidence>
<dbReference type="Gene3D" id="3.40.190.10">
    <property type="entry name" value="Periplasmic binding protein-like II"/>
    <property type="match status" value="1"/>
</dbReference>
<gene>
    <name evidence="2" type="ORF">SAMN04489757_101187</name>
</gene>
<proteinExistence type="predicted"/>
<dbReference type="STRING" id="1527.SAMN04489757_101187"/>
<name>A0A1I5BSF0_9FIRM</name>
<evidence type="ECO:0000313" key="2">
    <source>
        <dbReference type="EMBL" id="SFN77640.1"/>
    </source>
</evidence>
<dbReference type="AlphaFoldDB" id="A0A1I5BSF0"/>
<dbReference type="Pfam" id="PF12010">
    <property type="entry name" value="DUF3502"/>
    <property type="match status" value="1"/>
</dbReference>
<dbReference type="InterPro" id="IPR022627">
    <property type="entry name" value="DUF3502"/>
</dbReference>
<accession>A0A1I5BSF0</accession>
<feature type="domain" description="DUF3502" evidence="1">
    <location>
        <begin position="212"/>
        <end position="280"/>
    </location>
</feature>
<protein>
    <recommendedName>
        <fullName evidence="1">DUF3502 domain-containing protein</fullName>
    </recommendedName>
</protein>
<dbReference type="SUPFAM" id="SSF53850">
    <property type="entry name" value="Periplasmic binding protein-like II"/>
    <property type="match status" value="1"/>
</dbReference>